<dbReference type="AlphaFoldDB" id="A0A8C6M4P6"/>
<feature type="signal peptide" evidence="5">
    <location>
        <begin position="1"/>
        <end position="19"/>
    </location>
</feature>
<dbReference type="Pfam" id="PF13330">
    <property type="entry name" value="Mucin2_WxxW"/>
    <property type="match status" value="3"/>
</dbReference>
<keyword evidence="4" id="KW-0325">Glycoprotein</keyword>
<evidence type="ECO:0000256" key="2">
    <source>
        <dbReference type="ARBA" id="ARBA00022525"/>
    </source>
</evidence>
<reference evidence="7" key="1">
    <citation type="submission" date="2025-08" db="UniProtKB">
        <authorList>
            <consortium name="Ensembl"/>
        </authorList>
    </citation>
    <scope>IDENTIFICATION</scope>
</reference>
<dbReference type="InterPro" id="IPR025155">
    <property type="entry name" value="WxxW_domain"/>
</dbReference>
<dbReference type="PANTHER" id="PTHR15031">
    <property type="entry name" value="CARTILAGE INTERMEDIATE LAYER PROTEIN CLIP"/>
    <property type="match status" value="1"/>
</dbReference>
<evidence type="ECO:0000256" key="3">
    <source>
        <dbReference type="ARBA" id="ARBA00022729"/>
    </source>
</evidence>
<dbReference type="Proteomes" id="UP000694548">
    <property type="component" value="Unassembled WGS sequence"/>
</dbReference>
<keyword evidence="3 5" id="KW-0732">Signal</keyword>
<comment type="subcellular location">
    <subcellularLocation>
        <location evidence="1">Secreted</location>
    </subcellularLocation>
</comment>
<sequence length="178" mass="20095">MTIVLGAAMLLGMSNLSFSFDKFIIYSGHRPCWTRWYNSDSPNNGPGDIELLADLTHEYQGEICPVPMKIQVETVDGVPANKTGQIFHLYSNTGGFICRNDQQSSGKCLDYKVRFQSSLLPQLCWTKWYNRDHAGGQEIQNVTVHGGYNTNVGFICRNEDQKSGKCKDYKVCFHCPCH</sequence>
<feature type="domain" description="WxxW" evidence="6">
    <location>
        <begin position="125"/>
        <end position="136"/>
    </location>
</feature>
<dbReference type="Ensembl" id="ENSNFUT00015028744.1">
    <property type="protein sequence ID" value="ENSNFUP00015027519.1"/>
    <property type="gene ID" value="ENSNFUG00015013319.1"/>
</dbReference>
<organism evidence="7 8">
    <name type="scientific">Nothobranchius furzeri</name>
    <name type="common">Turquoise killifish</name>
    <dbReference type="NCBI Taxonomy" id="105023"/>
    <lineage>
        <taxon>Eukaryota</taxon>
        <taxon>Metazoa</taxon>
        <taxon>Chordata</taxon>
        <taxon>Craniata</taxon>
        <taxon>Vertebrata</taxon>
        <taxon>Euteleostomi</taxon>
        <taxon>Actinopterygii</taxon>
        <taxon>Neopterygii</taxon>
        <taxon>Teleostei</taxon>
        <taxon>Neoteleostei</taxon>
        <taxon>Acanthomorphata</taxon>
        <taxon>Ovalentaria</taxon>
        <taxon>Atherinomorphae</taxon>
        <taxon>Cyprinodontiformes</taxon>
        <taxon>Nothobranchiidae</taxon>
        <taxon>Nothobranchius</taxon>
    </lineage>
</organism>
<protein>
    <recommendedName>
        <fullName evidence="6">WxxW domain-containing protein</fullName>
    </recommendedName>
</protein>
<keyword evidence="8" id="KW-1185">Reference proteome</keyword>
<evidence type="ECO:0000313" key="8">
    <source>
        <dbReference type="Proteomes" id="UP000694548"/>
    </source>
</evidence>
<reference evidence="7" key="2">
    <citation type="submission" date="2025-09" db="UniProtKB">
        <authorList>
            <consortium name="Ensembl"/>
        </authorList>
    </citation>
    <scope>IDENTIFICATION</scope>
</reference>
<dbReference type="PANTHER" id="PTHR15031:SF4">
    <property type="entry name" value="CARTILAGE INTERMEDIATE LAYER PROTEIN 1"/>
    <property type="match status" value="1"/>
</dbReference>
<evidence type="ECO:0000256" key="5">
    <source>
        <dbReference type="SAM" id="SignalP"/>
    </source>
</evidence>
<feature type="domain" description="WxxW" evidence="6">
    <location>
        <begin position="33"/>
        <end position="116"/>
    </location>
</feature>
<dbReference type="GO" id="GO:0005576">
    <property type="term" value="C:extracellular region"/>
    <property type="evidence" value="ECO:0007669"/>
    <property type="project" value="UniProtKB-SubCell"/>
</dbReference>
<evidence type="ECO:0000256" key="4">
    <source>
        <dbReference type="ARBA" id="ARBA00023180"/>
    </source>
</evidence>
<feature type="domain" description="WxxW" evidence="6">
    <location>
        <begin position="141"/>
        <end position="175"/>
    </location>
</feature>
<accession>A0A8C6M4P6</accession>
<name>A0A8C6M4P6_NOTFU</name>
<feature type="chain" id="PRO_5045038049" description="WxxW domain-containing protein" evidence="5">
    <location>
        <begin position="20"/>
        <end position="178"/>
    </location>
</feature>
<dbReference type="GeneTree" id="ENSGT00390000008152"/>
<proteinExistence type="predicted"/>
<evidence type="ECO:0000256" key="1">
    <source>
        <dbReference type="ARBA" id="ARBA00004613"/>
    </source>
</evidence>
<evidence type="ECO:0000313" key="7">
    <source>
        <dbReference type="Ensembl" id="ENSNFUP00015027519.1"/>
    </source>
</evidence>
<keyword evidence="2" id="KW-0964">Secreted</keyword>
<dbReference type="InterPro" id="IPR039675">
    <property type="entry name" value="CILP1/CILP2"/>
</dbReference>
<evidence type="ECO:0000259" key="6">
    <source>
        <dbReference type="Pfam" id="PF13330"/>
    </source>
</evidence>